<keyword evidence="2" id="KW-0560">Oxidoreductase</keyword>
<evidence type="ECO:0000256" key="1">
    <source>
        <dbReference type="ARBA" id="ARBA00008898"/>
    </source>
</evidence>
<dbReference type="EMBL" id="RBZU01000002">
    <property type="protein sequence ID" value="RKP57649.1"/>
    <property type="molecule type" value="Genomic_DNA"/>
</dbReference>
<dbReference type="InterPro" id="IPR012349">
    <property type="entry name" value="Split_barrel_FMN-bd"/>
</dbReference>
<comment type="similarity">
    <text evidence="1">Belongs to the non-flavoprotein flavin reductase family.</text>
</comment>
<name>A0A494Y4J7_9BURK</name>
<dbReference type="PANTHER" id="PTHR30466">
    <property type="entry name" value="FLAVIN REDUCTASE"/>
    <property type="match status" value="1"/>
</dbReference>
<dbReference type="OrthoDB" id="9792858at2"/>
<evidence type="ECO:0000256" key="2">
    <source>
        <dbReference type="ARBA" id="ARBA00023002"/>
    </source>
</evidence>
<reference evidence="4 5" key="1">
    <citation type="submission" date="2018-10" db="EMBL/GenBank/DDBJ databases">
        <title>Robbsia sp. DHC34, isolated from soil.</title>
        <authorList>
            <person name="Gao Z.-H."/>
            <person name="Qiu L.-H."/>
        </authorList>
    </citation>
    <scope>NUCLEOTIDE SEQUENCE [LARGE SCALE GENOMIC DNA]</scope>
    <source>
        <strain evidence="4 5">DHC34</strain>
    </source>
</reference>
<proteinExistence type="inferred from homology"/>
<dbReference type="RefSeq" id="WP_121084830.1">
    <property type="nucleotide sequence ID" value="NZ_RBZU01000002.1"/>
</dbReference>
<sequence>MHSIDTQLFRKTFGALSTGVTVITTLDAQAERFGVTANSFTSVSLDPPLVLWSQSSTSRSHAAFRDSDRFVIHILADDQSPISDRFARSGGDKFVGLDIEDGIEGLPIIRGCAAYLECRKIAAYPGGDHVIFLGHVEHLVRHDREPLVYKNGQYLPTAGAPALSQAAA</sequence>
<gene>
    <name evidence="4" type="ORF">D7S86_06810</name>
</gene>
<evidence type="ECO:0000313" key="5">
    <source>
        <dbReference type="Proteomes" id="UP000270342"/>
    </source>
</evidence>
<accession>A0A494Y4J7</accession>
<dbReference type="Proteomes" id="UP000270342">
    <property type="component" value="Unassembled WGS sequence"/>
</dbReference>
<evidence type="ECO:0000313" key="4">
    <source>
        <dbReference type="EMBL" id="RKP57649.1"/>
    </source>
</evidence>
<comment type="caution">
    <text evidence="4">The sequence shown here is derived from an EMBL/GenBank/DDBJ whole genome shotgun (WGS) entry which is preliminary data.</text>
</comment>
<protein>
    <submittedName>
        <fullName evidence="4">Flavin reductase</fullName>
    </submittedName>
</protein>
<dbReference type="AlphaFoldDB" id="A0A494Y4J7"/>
<dbReference type="GO" id="GO:0042602">
    <property type="term" value="F:riboflavin reductase (NADPH) activity"/>
    <property type="evidence" value="ECO:0007669"/>
    <property type="project" value="TreeGrafter"/>
</dbReference>
<dbReference type="Pfam" id="PF01613">
    <property type="entry name" value="Flavin_Reduct"/>
    <property type="match status" value="1"/>
</dbReference>
<evidence type="ECO:0000259" key="3">
    <source>
        <dbReference type="SMART" id="SM00903"/>
    </source>
</evidence>
<keyword evidence="5" id="KW-1185">Reference proteome</keyword>
<dbReference type="SMART" id="SM00903">
    <property type="entry name" value="Flavin_Reduct"/>
    <property type="match status" value="1"/>
</dbReference>
<dbReference type="GO" id="GO:0010181">
    <property type="term" value="F:FMN binding"/>
    <property type="evidence" value="ECO:0007669"/>
    <property type="project" value="InterPro"/>
</dbReference>
<organism evidence="4 5">
    <name type="scientific">Pararobbsia silviterrae</name>
    <dbReference type="NCBI Taxonomy" id="1792498"/>
    <lineage>
        <taxon>Bacteria</taxon>
        <taxon>Pseudomonadati</taxon>
        <taxon>Pseudomonadota</taxon>
        <taxon>Betaproteobacteria</taxon>
        <taxon>Burkholderiales</taxon>
        <taxon>Burkholderiaceae</taxon>
        <taxon>Pararobbsia</taxon>
    </lineage>
</organism>
<dbReference type="PANTHER" id="PTHR30466:SF11">
    <property type="entry name" value="FLAVIN-DEPENDENT MONOOXYGENASE, REDUCTASE SUBUNIT HSAB"/>
    <property type="match status" value="1"/>
</dbReference>
<dbReference type="Gene3D" id="2.30.110.10">
    <property type="entry name" value="Electron Transport, Fmn-binding Protein, Chain A"/>
    <property type="match status" value="1"/>
</dbReference>
<feature type="domain" description="Flavin reductase like" evidence="3">
    <location>
        <begin position="13"/>
        <end position="156"/>
    </location>
</feature>
<dbReference type="InterPro" id="IPR002563">
    <property type="entry name" value="Flavin_Rdtase-like_dom"/>
</dbReference>
<dbReference type="SUPFAM" id="SSF50475">
    <property type="entry name" value="FMN-binding split barrel"/>
    <property type="match status" value="1"/>
</dbReference>
<dbReference type="InterPro" id="IPR050268">
    <property type="entry name" value="NADH-dep_flavin_reductase"/>
</dbReference>